<evidence type="ECO:0000256" key="1">
    <source>
        <dbReference type="SAM" id="MobiDB-lite"/>
    </source>
</evidence>
<protein>
    <submittedName>
        <fullName evidence="2">30S ribosomal protein S8P</fullName>
    </submittedName>
</protein>
<proteinExistence type="predicted"/>
<evidence type="ECO:0000313" key="2">
    <source>
        <dbReference type="EMBL" id="JAG32079.1"/>
    </source>
</evidence>
<name>A0A0A9YIU4_LYGHE</name>
<dbReference type="AlphaFoldDB" id="A0A0A9YIU4"/>
<reference evidence="2" key="2">
    <citation type="submission" date="2014-07" db="EMBL/GenBank/DDBJ databases">
        <authorList>
            <person name="Hull J."/>
        </authorList>
    </citation>
    <scope>NUCLEOTIDE SEQUENCE</scope>
</reference>
<accession>A0A0A9YIU4</accession>
<feature type="non-terminal residue" evidence="2">
    <location>
        <position position="1"/>
    </location>
</feature>
<gene>
    <name evidence="2" type="primary">rps8p</name>
    <name evidence="2" type="ORF">CM83_102733</name>
</gene>
<reference evidence="2" key="1">
    <citation type="journal article" date="2014" name="PLoS ONE">
        <title>Transcriptome-Based Identification of ABC Transporters in the Western Tarnished Plant Bug Lygus hesperus.</title>
        <authorList>
            <person name="Hull J.J."/>
            <person name="Chaney K."/>
            <person name="Geib S.M."/>
            <person name="Fabrick J.A."/>
            <person name="Brent C.S."/>
            <person name="Walsh D."/>
            <person name="Lavine L.C."/>
        </authorList>
    </citation>
    <scope>NUCLEOTIDE SEQUENCE</scope>
</reference>
<keyword evidence="2" id="KW-0689">Ribosomal protein</keyword>
<organism evidence="2">
    <name type="scientific">Lygus hesperus</name>
    <name type="common">Western plant bug</name>
    <dbReference type="NCBI Taxonomy" id="30085"/>
    <lineage>
        <taxon>Eukaryota</taxon>
        <taxon>Metazoa</taxon>
        <taxon>Ecdysozoa</taxon>
        <taxon>Arthropoda</taxon>
        <taxon>Hexapoda</taxon>
        <taxon>Insecta</taxon>
        <taxon>Pterygota</taxon>
        <taxon>Neoptera</taxon>
        <taxon>Paraneoptera</taxon>
        <taxon>Hemiptera</taxon>
        <taxon>Heteroptera</taxon>
        <taxon>Panheteroptera</taxon>
        <taxon>Cimicomorpha</taxon>
        <taxon>Miridae</taxon>
        <taxon>Mirini</taxon>
        <taxon>Lygus</taxon>
    </lineage>
</organism>
<sequence length="105" mass="11674">TPNPDCAVDAGGTVQPNALESGKVQPNAVQQADTVEEFGKVDRDGEATPPRDTVKAFLRRWKQRRLPLQKQSRMEECTPTGNVPHTDRAAMLESELDERNEMVSK</sequence>
<feature type="region of interest" description="Disordered" evidence="1">
    <location>
        <begin position="1"/>
        <end position="29"/>
    </location>
</feature>
<keyword evidence="2" id="KW-0687">Ribonucleoprotein</keyword>
<dbReference type="EMBL" id="GBHO01011525">
    <property type="protein sequence ID" value="JAG32079.1"/>
    <property type="molecule type" value="Transcribed_RNA"/>
</dbReference>
<dbReference type="GO" id="GO:0005840">
    <property type="term" value="C:ribosome"/>
    <property type="evidence" value="ECO:0007669"/>
    <property type="project" value="UniProtKB-KW"/>
</dbReference>